<keyword evidence="3 4" id="KW-0378">Hydrolase</keyword>
<reference evidence="5" key="1">
    <citation type="submission" date="2023-06" db="EMBL/GenBank/DDBJ databases">
        <title>Genome-scale phylogeny and comparative genomics of the fungal order Sordariales.</title>
        <authorList>
            <consortium name="Lawrence Berkeley National Laboratory"/>
            <person name="Hensen N."/>
            <person name="Bonometti L."/>
            <person name="Westerberg I."/>
            <person name="Brannstrom I.O."/>
            <person name="Guillou S."/>
            <person name="Cros-Aarteil S."/>
            <person name="Calhoun S."/>
            <person name="Haridas S."/>
            <person name="Kuo A."/>
            <person name="Mondo S."/>
            <person name="Pangilinan J."/>
            <person name="Riley R."/>
            <person name="Labutti K."/>
            <person name="Andreopoulos B."/>
            <person name="Lipzen A."/>
            <person name="Chen C."/>
            <person name="Yanf M."/>
            <person name="Daum C."/>
            <person name="Ng V."/>
            <person name="Clum A."/>
            <person name="Steindorff A."/>
            <person name="Ohm R."/>
            <person name="Martin F."/>
            <person name="Silar P."/>
            <person name="Natvig D."/>
            <person name="Lalanne C."/>
            <person name="Gautier V."/>
            <person name="Ament-Velasquez S.L."/>
            <person name="Kruys A."/>
            <person name="Hutchinson M.I."/>
            <person name="Powell A.J."/>
            <person name="Barry K."/>
            <person name="Miller A.N."/>
            <person name="Grigoriev I.V."/>
            <person name="Debuchy R."/>
            <person name="Gladieux P."/>
            <person name="Thoren M.H."/>
            <person name="Johannesson H."/>
        </authorList>
    </citation>
    <scope>NUCLEOTIDE SEQUENCE</scope>
    <source>
        <strain evidence="5">PSN4</strain>
    </source>
</reference>
<comment type="similarity">
    <text evidence="4">Belongs to the carbohydrate esterase 1 (CE1) family.</text>
</comment>
<comment type="caution">
    <text evidence="5">The sequence shown here is derived from an EMBL/GenBank/DDBJ whole genome shotgun (WGS) entry which is preliminary data.</text>
</comment>
<dbReference type="EC" id="3.1.1.-" evidence="4"/>
<dbReference type="PANTHER" id="PTHR43037">
    <property type="entry name" value="UNNAMED PRODUCT-RELATED"/>
    <property type="match status" value="1"/>
</dbReference>
<dbReference type="GO" id="GO:0005576">
    <property type="term" value="C:extracellular region"/>
    <property type="evidence" value="ECO:0007669"/>
    <property type="project" value="UniProtKB-SubCell"/>
</dbReference>
<gene>
    <name evidence="5" type="ORF">QBC47DRAFT_435558</name>
</gene>
<organism evidence="5 6">
    <name type="scientific">Echria macrotheca</name>
    <dbReference type="NCBI Taxonomy" id="438768"/>
    <lineage>
        <taxon>Eukaryota</taxon>
        <taxon>Fungi</taxon>
        <taxon>Dikarya</taxon>
        <taxon>Ascomycota</taxon>
        <taxon>Pezizomycotina</taxon>
        <taxon>Sordariomycetes</taxon>
        <taxon>Sordariomycetidae</taxon>
        <taxon>Sordariales</taxon>
        <taxon>Schizotheciaceae</taxon>
        <taxon>Echria</taxon>
    </lineage>
</organism>
<keyword evidence="2" id="KW-0732">Signal</keyword>
<dbReference type="InterPro" id="IPR029058">
    <property type="entry name" value="AB_hydrolase_fold"/>
</dbReference>
<dbReference type="NCBIfam" id="TIGR01840">
    <property type="entry name" value="esterase_phb"/>
    <property type="match status" value="1"/>
</dbReference>
<evidence type="ECO:0000313" key="5">
    <source>
        <dbReference type="EMBL" id="KAK1750947.1"/>
    </source>
</evidence>
<comment type="function">
    <text evidence="4">Esterase involved in the hydrolysis of xylan, a major structural heterogeneous polysaccharide found in plant biomass representing the second most abundant polysaccharide in the biosphere, after cellulose.</text>
</comment>
<dbReference type="InterPro" id="IPR010126">
    <property type="entry name" value="Esterase_phb"/>
</dbReference>
<keyword evidence="4" id="KW-0964">Secreted</keyword>
<dbReference type="Proteomes" id="UP001239445">
    <property type="component" value="Unassembled WGS sequence"/>
</dbReference>
<dbReference type="PANTHER" id="PTHR43037:SF5">
    <property type="entry name" value="FERULOYL ESTERASE"/>
    <property type="match status" value="1"/>
</dbReference>
<dbReference type="AlphaFoldDB" id="A0AAJ0B3L3"/>
<accession>A0AAJ0B3L3</accession>
<dbReference type="SUPFAM" id="SSF53474">
    <property type="entry name" value="alpha/beta-Hydrolases"/>
    <property type="match status" value="2"/>
</dbReference>
<dbReference type="GO" id="GO:0052689">
    <property type="term" value="F:carboxylic ester hydrolase activity"/>
    <property type="evidence" value="ECO:0007669"/>
    <property type="project" value="UniProtKB-KW"/>
</dbReference>
<dbReference type="EMBL" id="MU839844">
    <property type="protein sequence ID" value="KAK1750947.1"/>
    <property type="molecule type" value="Genomic_DNA"/>
</dbReference>
<dbReference type="InterPro" id="IPR050955">
    <property type="entry name" value="Plant_Biomass_Hydrol_Est"/>
</dbReference>
<dbReference type="Pfam" id="PF10503">
    <property type="entry name" value="Esterase_PHB"/>
    <property type="match status" value="1"/>
</dbReference>
<dbReference type="Gene3D" id="3.40.50.1820">
    <property type="entry name" value="alpha/beta hydrolase"/>
    <property type="match status" value="1"/>
</dbReference>
<protein>
    <recommendedName>
        <fullName evidence="4">Carboxylic ester hydrolase</fullName>
        <ecNumber evidence="4">3.1.1.-</ecNumber>
    </recommendedName>
</protein>
<evidence type="ECO:0000256" key="3">
    <source>
        <dbReference type="ARBA" id="ARBA00022801"/>
    </source>
</evidence>
<keyword evidence="4" id="KW-0624">Polysaccharide degradation</keyword>
<keyword evidence="6" id="KW-1185">Reference proteome</keyword>
<evidence type="ECO:0000256" key="2">
    <source>
        <dbReference type="ARBA" id="ARBA00022729"/>
    </source>
</evidence>
<proteinExistence type="inferred from homology"/>
<dbReference type="GO" id="GO:0045493">
    <property type="term" value="P:xylan catabolic process"/>
    <property type="evidence" value="ECO:0007669"/>
    <property type="project" value="UniProtKB-UniRule"/>
</dbReference>
<sequence length="287" mass="31045">MKLTNLLPLAGITGIAAQLQEITSYGLAAQSTARMFVYTPTDLPARPAVLLGVHYCTGTAQKYYNGSPYKKLADQHKFVVVYPESPHDGGCWDVSSRATLKRDGGSDSNAIANMAKYAIQKYNADPARVYVIGESSGGMMASILAAAYPDLFSAVINYSGVAVGCFFTDSVAGWNNTCSGGHIDATPAWWAKWVYDAYPGYNGTRPRMQIYHGSVDTTIAPANYNYSIAQWTTVFGYPSLPIQEKTDTPEKGYTTQVFGDRLTGIFAHGVGHGVPVHGDEDMKFFGL</sequence>
<evidence type="ECO:0000256" key="4">
    <source>
        <dbReference type="RuleBase" id="RU367147"/>
    </source>
</evidence>
<name>A0AAJ0B3L3_9PEZI</name>
<keyword evidence="1 4" id="KW-0719">Serine esterase</keyword>
<evidence type="ECO:0000313" key="6">
    <source>
        <dbReference type="Proteomes" id="UP001239445"/>
    </source>
</evidence>
<keyword evidence="4" id="KW-0119">Carbohydrate metabolism</keyword>
<evidence type="ECO:0000256" key="1">
    <source>
        <dbReference type="ARBA" id="ARBA00022487"/>
    </source>
</evidence>
<comment type="subcellular location">
    <subcellularLocation>
        <location evidence="4">Secreted</location>
    </subcellularLocation>
</comment>